<keyword evidence="7" id="KW-1185">Reference proteome</keyword>
<evidence type="ECO:0000256" key="3">
    <source>
        <dbReference type="ARBA" id="ARBA00023242"/>
    </source>
</evidence>
<organism evidence="6 7">
    <name type="scientific">Phytophthora citrophthora</name>
    <dbReference type="NCBI Taxonomy" id="4793"/>
    <lineage>
        <taxon>Eukaryota</taxon>
        <taxon>Sar</taxon>
        <taxon>Stramenopiles</taxon>
        <taxon>Oomycota</taxon>
        <taxon>Peronosporomycetes</taxon>
        <taxon>Peronosporales</taxon>
        <taxon>Peronosporaceae</taxon>
        <taxon>Phytophthora</taxon>
    </lineage>
</organism>
<evidence type="ECO:0000256" key="4">
    <source>
        <dbReference type="SAM" id="Coils"/>
    </source>
</evidence>
<gene>
    <name evidence="6" type="ORF">P3T76_009810</name>
</gene>
<feature type="region of interest" description="Disordered" evidence="5">
    <location>
        <begin position="297"/>
        <end position="396"/>
    </location>
</feature>
<dbReference type="EMBL" id="JASMQC010000020">
    <property type="protein sequence ID" value="KAK1937032.1"/>
    <property type="molecule type" value="Genomic_DNA"/>
</dbReference>
<dbReference type="GO" id="GO:0000445">
    <property type="term" value="C:THO complex part of transcription export complex"/>
    <property type="evidence" value="ECO:0007669"/>
    <property type="project" value="TreeGrafter"/>
</dbReference>
<dbReference type="AlphaFoldDB" id="A0AAD9GEU5"/>
<name>A0AAD9GEU5_9STRA</name>
<feature type="coiled-coil region" evidence="4">
    <location>
        <begin position="26"/>
        <end position="53"/>
    </location>
</feature>
<feature type="compositionally biased region" description="Basic and acidic residues" evidence="5">
    <location>
        <begin position="347"/>
        <end position="360"/>
    </location>
</feature>
<evidence type="ECO:0000313" key="6">
    <source>
        <dbReference type="EMBL" id="KAK1937032.1"/>
    </source>
</evidence>
<dbReference type="Pfam" id="PF09766">
    <property type="entry name" value="FmiP_Thoc5"/>
    <property type="match status" value="1"/>
</dbReference>
<feature type="coiled-coil region" evidence="4">
    <location>
        <begin position="158"/>
        <end position="188"/>
    </location>
</feature>
<dbReference type="PANTHER" id="PTHR13375:SF3">
    <property type="entry name" value="THO COMPLEX SUBUNIT 5 HOMOLOG"/>
    <property type="match status" value="1"/>
</dbReference>
<dbReference type="GO" id="GO:0003729">
    <property type="term" value="F:mRNA binding"/>
    <property type="evidence" value="ECO:0007669"/>
    <property type="project" value="TreeGrafter"/>
</dbReference>
<feature type="compositionally biased region" description="Pro residues" evidence="5">
    <location>
        <begin position="313"/>
        <end position="324"/>
    </location>
</feature>
<comment type="subcellular location">
    <subcellularLocation>
        <location evidence="1">Nucleus</location>
    </subcellularLocation>
</comment>
<feature type="compositionally biased region" description="Basic and acidic residues" evidence="5">
    <location>
        <begin position="368"/>
        <end position="380"/>
    </location>
</feature>
<comment type="caution">
    <text evidence="6">The sequence shown here is derived from an EMBL/GenBank/DDBJ whole genome shotgun (WGS) entry which is preliminary data.</text>
</comment>
<evidence type="ECO:0000256" key="5">
    <source>
        <dbReference type="SAM" id="MobiDB-lite"/>
    </source>
</evidence>
<proteinExistence type="inferred from homology"/>
<accession>A0AAD9GEU5</accession>
<dbReference type="Proteomes" id="UP001259832">
    <property type="component" value="Unassembled WGS sequence"/>
</dbReference>
<dbReference type="PANTHER" id="PTHR13375">
    <property type="entry name" value="FMS INTERACTING PROTEIN"/>
    <property type="match status" value="1"/>
</dbReference>
<reference evidence="6" key="1">
    <citation type="submission" date="2023-08" db="EMBL/GenBank/DDBJ databases">
        <title>Reference Genome Resource for the Citrus Pathogen Phytophthora citrophthora.</title>
        <authorList>
            <person name="Moller H."/>
            <person name="Coetzee B."/>
            <person name="Rose L.J."/>
            <person name="Van Niekerk J.M."/>
        </authorList>
    </citation>
    <scope>NUCLEOTIDE SEQUENCE</scope>
    <source>
        <strain evidence="6">STE-U-9442</strain>
    </source>
</reference>
<keyword evidence="3" id="KW-0539">Nucleus</keyword>
<protein>
    <submittedName>
        <fullName evidence="6">THO complex subunit 5 A</fullName>
    </submittedName>
</protein>
<evidence type="ECO:0000256" key="2">
    <source>
        <dbReference type="ARBA" id="ARBA00008044"/>
    </source>
</evidence>
<keyword evidence="4" id="KW-0175">Coiled coil</keyword>
<feature type="compositionally biased region" description="Polar residues" evidence="5">
    <location>
        <begin position="303"/>
        <end position="312"/>
    </location>
</feature>
<sequence>MCVRERNFTCTTSFCVKLRPLGAMAAEMEGAALKQLQKACAELKEEMTAMYEQRAGRRPDEARVKQRRWRILLLLSHMKAGLRETFLEADARRTRVQEQKDVAETHQLQLQNLLYEKDHLLREIRRCRGFSTKEMDKIEFADGDLPIKVDADVHRQHLDQLTKELHARKRLQEELKEIKLKIAKVEDATETKQAFLNALPDHLAGIEAATTGLQKYMGEPVTAQRNRHRAAEVELPTPLYALYCELEAYQTASGDAGKQLQLEIADSIGVKYTGAFRKRGFPAALDRQEHVAPVVKRLKAPSRSPSSSVNGTTPPPPHSRPPSRSPSAKRAGTSAEPESGEIVATHTAEKLLELRPHASPEDEEETKEESSEPKQPHQEQDESTETTTTPAQNLWKPHGKALQLTITVTTPFDTNKNGNAAKNVSGSFTVMFQYFPVAKIVTAEVVKTIPASFNHGNHQRSILMNLFPGDDGLSVPQLAVNYTFQEDSEERTEVEFPANAACRPYHWAQWVCGLDPMKRPDPGVEVEEKPHRRPEPSVRNVMAQIVKRFVATVVLKKHLDQLAKATSGTHRSDDDGANFVHPLARHLFPHEVKTHLEEWKEIPTPPQDVFQLFRESAAPSTRPRARFHLSTTGCRYFRAGLKNGQTKVSAIVEISPEYPIRAPRFLFQPRSTMTSKAVDKDQLFVYENQLKELEVEVNAYYDELTPKGSEHFLLLHQLRKIEVCFDVLCNAASDGDADVSLCFGRERRGKDRRQALVMDPAAKELRHR</sequence>
<evidence type="ECO:0000313" key="7">
    <source>
        <dbReference type="Proteomes" id="UP001259832"/>
    </source>
</evidence>
<dbReference type="GO" id="GO:0006406">
    <property type="term" value="P:mRNA export from nucleus"/>
    <property type="evidence" value="ECO:0007669"/>
    <property type="project" value="TreeGrafter"/>
</dbReference>
<evidence type="ECO:0000256" key="1">
    <source>
        <dbReference type="ARBA" id="ARBA00004123"/>
    </source>
</evidence>
<comment type="similarity">
    <text evidence="2">Belongs to the THOC5 family.</text>
</comment>
<dbReference type="InterPro" id="IPR019163">
    <property type="entry name" value="THO_Thoc5"/>
</dbReference>